<keyword evidence="2" id="KW-1185">Reference proteome</keyword>
<evidence type="ECO:0000313" key="1">
    <source>
        <dbReference type="EMBL" id="MED6123237.1"/>
    </source>
</evidence>
<reference evidence="1 2" key="1">
    <citation type="journal article" date="2023" name="Plants (Basel)">
        <title>Bridging the Gap: Combining Genomics and Transcriptomics Approaches to Understand Stylosanthes scabra, an Orphan Legume from the Brazilian Caatinga.</title>
        <authorList>
            <person name="Ferreira-Neto J.R.C."/>
            <person name="da Silva M.D."/>
            <person name="Binneck E."/>
            <person name="de Melo N.F."/>
            <person name="da Silva R.H."/>
            <person name="de Melo A.L.T.M."/>
            <person name="Pandolfi V."/>
            <person name="Bustamante F.O."/>
            <person name="Brasileiro-Vidal A.C."/>
            <person name="Benko-Iseppon A.M."/>
        </authorList>
    </citation>
    <scope>NUCLEOTIDE SEQUENCE [LARGE SCALE GENOMIC DNA]</scope>
    <source>
        <tissue evidence="1">Leaves</tissue>
    </source>
</reference>
<comment type="caution">
    <text evidence="1">The sequence shown here is derived from an EMBL/GenBank/DDBJ whole genome shotgun (WGS) entry which is preliminary data.</text>
</comment>
<dbReference type="EMBL" id="JASCZI010030510">
    <property type="protein sequence ID" value="MED6123237.1"/>
    <property type="molecule type" value="Genomic_DNA"/>
</dbReference>
<dbReference type="Proteomes" id="UP001341840">
    <property type="component" value="Unassembled WGS sequence"/>
</dbReference>
<proteinExistence type="predicted"/>
<sequence>MPFLPLHRDKVGMHPLGFGSDLEGRSSEFKGREVLEELLIADWVINWIAIEHKAGTVVKDLHIHNIHHQIHWIGLNELFSDLAVTGSILLSPGPNALLPVLTVVNLVLCVRICFLCDEMCRARHSCLDAYASSPYAYTYRTIIYCCEALDVSFLMELEPSHLDLCSSCYAQISDKRSGLTALGDF</sequence>
<name>A0ABU6RGR4_9FABA</name>
<gene>
    <name evidence="1" type="ORF">PIB30_047328</name>
</gene>
<protein>
    <submittedName>
        <fullName evidence="1">Uncharacterized protein</fullName>
    </submittedName>
</protein>
<organism evidence="1 2">
    <name type="scientific">Stylosanthes scabra</name>
    <dbReference type="NCBI Taxonomy" id="79078"/>
    <lineage>
        <taxon>Eukaryota</taxon>
        <taxon>Viridiplantae</taxon>
        <taxon>Streptophyta</taxon>
        <taxon>Embryophyta</taxon>
        <taxon>Tracheophyta</taxon>
        <taxon>Spermatophyta</taxon>
        <taxon>Magnoliopsida</taxon>
        <taxon>eudicotyledons</taxon>
        <taxon>Gunneridae</taxon>
        <taxon>Pentapetalae</taxon>
        <taxon>rosids</taxon>
        <taxon>fabids</taxon>
        <taxon>Fabales</taxon>
        <taxon>Fabaceae</taxon>
        <taxon>Papilionoideae</taxon>
        <taxon>50 kb inversion clade</taxon>
        <taxon>dalbergioids sensu lato</taxon>
        <taxon>Dalbergieae</taxon>
        <taxon>Pterocarpus clade</taxon>
        <taxon>Stylosanthes</taxon>
    </lineage>
</organism>
<accession>A0ABU6RGR4</accession>
<evidence type="ECO:0000313" key="2">
    <source>
        <dbReference type="Proteomes" id="UP001341840"/>
    </source>
</evidence>